<protein>
    <submittedName>
        <fullName evidence="2">Uncharacterized protein</fullName>
    </submittedName>
</protein>
<feature type="region of interest" description="Disordered" evidence="1">
    <location>
        <begin position="416"/>
        <end position="445"/>
    </location>
</feature>
<feature type="compositionally biased region" description="Basic and acidic residues" evidence="1">
    <location>
        <begin position="358"/>
        <end position="378"/>
    </location>
</feature>
<dbReference type="InParanoid" id="A0A1J7JPQ3"/>
<accession>A0A1J7JPQ3</accession>
<feature type="region of interest" description="Disordered" evidence="1">
    <location>
        <begin position="82"/>
        <end position="112"/>
    </location>
</feature>
<dbReference type="Proteomes" id="UP000182658">
    <property type="component" value="Unassembled WGS sequence"/>
</dbReference>
<sequence>MANPESPPACNFPEILARDLELSEATFLARSMTAGTPIRSLATPTEERQPLYLAIDKQNSHVHWEDTLSKEGGLGVIDEASYLSDSSDNGTTSEVASLTSDSGTDSGPEMEPPSVRILRQSVCTAATSVTAHCLPSKEEPAYSLVALEDSYHGQSWIDLDMETSDDDEPGEAQTARPGQPTKHIPECAADSVRTLPPSSGSDKYSDRQGNGVLPACPPPLDRVLAALPSSSFSSERPRTSSGVPTQDKPRLVEIPRPFCSHKRSFSHDPSSRQLSRSLSEFQPDPSRSWTLTSSTLASRASGFQHEILGAETFPTSPSRETKQYQAIMSGQKVIDATPGRASRIAFAPDDEPPQDEIINEHNARQSHEDDHPAADISHDDDHLAADISHDDSVEADERMSGVKIPAQLLEEILSSPGQQEEAATPDPQEPPTDEPRSDSSDDSSIGETWYRSRVAVPETHIPSSSSNAITSQASMAIPPHIFEQLSTSVTSFGEMPLSPKSLTMDMIRSCSKKLRMKFDQSLLANALNEPDASTPPSPKWKLSSLRKKDTPPPSAPSAPTSSFLTHPSPEAAAMLKIFPRASKHHCESLYAYLVAYNYIGSLCGEDEFFKAFDPTSVASAIGTVSRLTRKTPRLMHHRTTNDDTTGVPDKAVTLLGMDASSSTAPGPSTRKLSKMRSFFRKGKGAGEMVVTEPEPANPAKSAASSSAAAAKARPARVVTEAEVKKLQAGLLQCVRNLVAKARAGSSTAEAGTLQTDDFEVDPEGWRTLDPYLLRALSEVVRAEEDRLASSTA</sequence>
<feature type="region of interest" description="Disordered" evidence="1">
    <location>
        <begin position="160"/>
        <end position="289"/>
    </location>
</feature>
<evidence type="ECO:0000256" key="1">
    <source>
        <dbReference type="SAM" id="MobiDB-lite"/>
    </source>
</evidence>
<feature type="region of interest" description="Disordered" evidence="1">
    <location>
        <begin position="332"/>
        <end position="378"/>
    </location>
</feature>
<feature type="region of interest" description="Disordered" evidence="1">
    <location>
        <begin position="527"/>
        <end position="565"/>
    </location>
</feature>
<dbReference type="AlphaFoldDB" id="A0A1J7JPQ3"/>
<organism evidence="2 3">
    <name type="scientific">Coniochaeta ligniaria NRRL 30616</name>
    <dbReference type="NCBI Taxonomy" id="1408157"/>
    <lineage>
        <taxon>Eukaryota</taxon>
        <taxon>Fungi</taxon>
        <taxon>Dikarya</taxon>
        <taxon>Ascomycota</taxon>
        <taxon>Pezizomycotina</taxon>
        <taxon>Sordariomycetes</taxon>
        <taxon>Sordariomycetidae</taxon>
        <taxon>Coniochaetales</taxon>
        <taxon>Coniochaetaceae</taxon>
        <taxon>Coniochaeta</taxon>
    </lineage>
</organism>
<feature type="compositionally biased region" description="Polar residues" evidence="1">
    <location>
        <begin position="271"/>
        <end position="280"/>
    </location>
</feature>
<proteinExistence type="predicted"/>
<feature type="compositionally biased region" description="Acidic residues" evidence="1">
    <location>
        <begin position="160"/>
        <end position="170"/>
    </location>
</feature>
<evidence type="ECO:0000313" key="2">
    <source>
        <dbReference type="EMBL" id="OIW31324.1"/>
    </source>
</evidence>
<dbReference type="EMBL" id="KV875096">
    <property type="protein sequence ID" value="OIW31324.1"/>
    <property type="molecule type" value="Genomic_DNA"/>
</dbReference>
<keyword evidence="3" id="KW-1185">Reference proteome</keyword>
<gene>
    <name evidence="2" type="ORF">CONLIGDRAFT_680035</name>
</gene>
<name>A0A1J7JPQ3_9PEZI</name>
<feature type="compositionally biased region" description="Polar residues" evidence="1">
    <location>
        <begin position="83"/>
        <end position="105"/>
    </location>
</feature>
<evidence type="ECO:0000313" key="3">
    <source>
        <dbReference type="Proteomes" id="UP000182658"/>
    </source>
</evidence>
<dbReference type="OrthoDB" id="3506470at2759"/>
<reference evidence="2 3" key="1">
    <citation type="submission" date="2016-10" db="EMBL/GenBank/DDBJ databases">
        <title>Draft genome sequence of Coniochaeta ligniaria NRRL30616, a lignocellulolytic fungus for bioabatement of inhibitors in plant biomass hydrolysates.</title>
        <authorList>
            <consortium name="DOE Joint Genome Institute"/>
            <person name="Jimenez D.J."/>
            <person name="Hector R.E."/>
            <person name="Riley R."/>
            <person name="Sun H."/>
            <person name="Grigoriev I.V."/>
            <person name="Van Elsas J.D."/>
            <person name="Nichols N.N."/>
        </authorList>
    </citation>
    <scope>NUCLEOTIDE SEQUENCE [LARGE SCALE GENOMIC DNA]</scope>
    <source>
        <strain evidence="2 3">NRRL 30616</strain>
    </source>
</reference>